<proteinExistence type="predicted"/>
<dbReference type="RefSeq" id="WP_118983965.1">
    <property type="nucleotide sequence ID" value="NZ_QHCS01000010.1"/>
</dbReference>
<evidence type="ECO:0000256" key="1">
    <source>
        <dbReference type="SAM" id="Coils"/>
    </source>
</evidence>
<dbReference type="Proteomes" id="UP000266669">
    <property type="component" value="Unassembled WGS sequence"/>
</dbReference>
<dbReference type="AlphaFoldDB" id="A0A8B3CMF8"/>
<organism evidence="3 4">
    <name type="scientific">Leptospira stimsonii</name>
    <dbReference type="NCBI Taxonomy" id="2202203"/>
    <lineage>
        <taxon>Bacteria</taxon>
        <taxon>Pseudomonadati</taxon>
        <taxon>Spirochaetota</taxon>
        <taxon>Spirochaetia</taxon>
        <taxon>Leptospirales</taxon>
        <taxon>Leptospiraceae</taxon>
        <taxon>Leptospira</taxon>
    </lineage>
</organism>
<name>A0A8B3CMF8_9LEPT</name>
<evidence type="ECO:0000256" key="2">
    <source>
        <dbReference type="SAM" id="MobiDB-lite"/>
    </source>
</evidence>
<comment type="caution">
    <text evidence="3">The sequence shown here is derived from an EMBL/GenBank/DDBJ whole genome shotgun (WGS) entry which is preliminary data.</text>
</comment>
<feature type="region of interest" description="Disordered" evidence="2">
    <location>
        <begin position="198"/>
        <end position="225"/>
    </location>
</feature>
<dbReference type="EMBL" id="QHCS01000010">
    <property type="protein sequence ID" value="RHX83238.1"/>
    <property type="molecule type" value="Genomic_DNA"/>
</dbReference>
<accession>A0A8B3CMF8</accession>
<evidence type="ECO:0000313" key="3">
    <source>
        <dbReference type="EMBL" id="RHX83238.1"/>
    </source>
</evidence>
<gene>
    <name evidence="3" type="ORF">DLM78_22290</name>
</gene>
<feature type="region of interest" description="Disordered" evidence="2">
    <location>
        <begin position="90"/>
        <end position="138"/>
    </location>
</feature>
<feature type="compositionally biased region" description="Basic and acidic residues" evidence="2">
    <location>
        <begin position="111"/>
        <end position="138"/>
    </location>
</feature>
<sequence>MIQDAINRLKERLKSKHVTKSNGLTGEEAPDIQTLASQVTTLLDSGTVVPETDKVKEWAIAQGISEGEAASFADDVIDAYFDDNDGNEIAKSELVDSEKKSKEGEAEEGGESEKDDEKEVNDKKKKKREEESEKEKEVEKARLEFISEIQNALEVLKSGQETLATAIEHLLDTAEDNSQLSKEVQTLKSEIGALANRPATEKTPVTSKVQNTNDPTKGGGQITGKDRDHIGNLIIKGIEAGRCQLEDIAFFESTWKLSDRAQAFINEYKEVQK</sequence>
<reference evidence="4" key="1">
    <citation type="submission" date="2018-05" db="EMBL/GenBank/DDBJ databases">
        <title>Leptospira yasudae sp. nov. and Leptospira stimsonii sp. nov., two pathogenic species of the genus Leptospira isolated from environmental sources.</title>
        <authorList>
            <person name="Casanovas-Massana A."/>
            <person name="Hamond C."/>
            <person name="Santos L.A."/>
            <person name="Hacker K.P."/>
            <person name="Balassiano I."/>
            <person name="Medeiros M.A."/>
            <person name="Reis M.G."/>
            <person name="Ko A.I."/>
            <person name="Wunder E.A."/>
        </authorList>
    </citation>
    <scope>NUCLEOTIDE SEQUENCE [LARGE SCALE GENOMIC DNA]</scope>
    <source>
        <strain evidence="4">AMB6-RJ</strain>
    </source>
</reference>
<feature type="compositionally biased region" description="Basic and acidic residues" evidence="2">
    <location>
        <begin position="90"/>
        <end position="104"/>
    </location>
</feature>
<feature type="coiled-coil region" evidence="1">
    <location>
        <begin position="170"/>
        <end position="197"/>
    </location>
</feature>
<protein>
    <submittedName>
        <fullName evidence="3">Uncharacterized protein</fullName>
    </submittedName>
</protein>
<feature type="compositionally biased region" description="Polar residues" evidence="2">
    <location>
        <begin position="203"/>
        <end position="215"/>
    </location>
</feature>
<keyword evidence="1" id="KW-0175">Coiled coil</keyword>
<evidence type="ECO:0000313" key="4">
    <source>
        <dbReference type="Proteomes" id="UP000266669"/>
    </source>
</evidence>